<accession>A0AAU7UD39</accession>
<organism evidence="2">
    <name type="scientific">Deinococcus sonorensis KR-87</name>
    <dbReference type="NCBI Taxonomy" id="694439"/>
    <lineage>
        <taxon>Bacteria</taxon>
        <taxon>Thermotogati</taxon>
        <taxon>Deinococcota</taxon>
        <taxon>Deinococci</taxon>
        <taxon>Deinococcales</taxon>
        <taxon>Deinococcaceae</taxon>
        <taxon>Deinococcus</taxon>
    </lineage>
</organism>
<evidence type="ECO:0000313" key="2">
    <source>
        <dbReference type="EMBL" id="XBV85964.1"/>
    </source>
</evidence>
<evidence type="ECO:0000259" key="1">
    <source>
        <dbReference type="Pfam" id="PF14534"/>
    </source>
</evidence>
<dbReference type="RefSeq" id="WP_350244011.1">
    <property type="nucleotide sequence ID" value="NZ_CP158299.1"/>
</dbReference>
<dbReference type="Pfam" id="PF14534">
    <property type="entry name" value="DUF4440"/>
    <property type="match status" value="1"/>
</dbReference>
<dbReference type="AlphaFoldDB" id="A0AAU7UD39"/>
<dbReference type="EMBL" id="CP158299">
    <property type="protein sequence ID" value="XBV85964.1"/>
    <property type="molecule type" value="Genomic_DNA"/>
</dbReference>
<sequence length="136" mass="15769">MTQVTADFVRGLERSRIRALVRADMSTAHLMHTRDFQLITPGGTLVTREEYLGDLTVGRLRYVSWEPGTEMTIRVYRDAAVLQYRARVEIRATSQTAWQGLGDSGMPFDCWFMNVYEQRDDRWQAAQSQATEIRYV</sequence>
<reference evidence="2" key="1">
    <citation type="submission" date="2024-06" db="EMBL/GenBank/DDBJ databases">
        <title>Draft Genome Sequence of Deinococcus sonorensis Type Strain KR-87, a Biofilm Producing Representative of the Genus Deinococcus.</title>
        <authorList>
            <person name="Boren L.S."/>
            <person name="Grosso R.A."/>
            <person name="Hugenberg-Cox A.N."/>
            <person name="Hill J.T.E."/>
            <person name="Albert C.M."/>
            <person name="Tuohy J.M."/>
        </authorList>
    </citation>
    <scope>NUCLEOTIDE SEQUENCE</scope>
    <source>
        <strain evidence="2">KR-87</strain>
    </source>
</reference>
<dbReference type="InterPro" id="IPR032710">
    <property type="entry name" value="NTF2-like_dom_sf"/>
</dbReference>
<feature type="domain" description="DUF4440" evidence="1">
    <location>
        <begin position="9"/>
        <end position="124"/>
    </location>
</feature>
<gene>
    <name evidence="2" type="ORF">ABOD76_06570</name>
</gene>
<proteinExistence type="predicted"/>
<dbReference type="KEGG" id="dsc:ABOD76_06570"/>
<dbReference type="Gene3D" id="3.10.450.50">
    <property type="match status" value="1"/>
</dbReference>
<dbReference type="InterPro" id="IPR027843">
    <property type="entry name" value="DUF4440"/>
</dbReference>
<dbReference type="SUPFAM" id="SSF54427">
    <property type="entry name" value="NTF2-like"/>
    <property type="match status" value="1"/>
</dbReference>
<protein>
    <submittedName>
        <fullName evidence="2">Nuclear transport factor 2 family protein</fullName>
    </submittedName>
</protein>
<name>A0AAU7UD39_9DEIO</name>